<sequence>MGECRRTVGGAELRALGAGSCCEAADLDEVVGEDAVPGPDPGSFGAVDAGAVPTVVSFEGADAAFAAGAPLDCSSERWPLFFGAPGLGGSAFTRYRDRTYTEVVQVIFDAFLAVAAVGGDGAGRASGACGDPFDRGR</sequence>
<reference evidence="1 2" key="1">
    <citation type="journal article" date="2008" name="PLoS ONE">
        <title>Genetic basis of virulence attenuation revealed by comparative genomic analysis of Mycobacterium tuberculosis strain H37Ra versus H37Rv.</title>
        <authorList>
            <person name="Zheng H."/>
            <person name="Lu L."/>
            <person name="Wang B."/>
            <person name="Pu S."/>
            <person name="Zhang X."/>
            <person name="Zhu G."/>
            <person name="Shi W."/>
            <person name="Zhang L."/>
            <person name="Wang H."/>
            <person name="Wang S."/>
            <person name="Zhao G."/>
            <person name="Zhang Y."/>
        </authorList>
    </citation>
    <scope>NUCLEOTIDE SEQUENCE [LARGE SCALE GENOMIC DNA]</scope>
    <source>
        <strain evidence="2">ATCC 25177 / H37Ra</strain>
    </source>
</reference>
<evidence type="ECO:0000313" key="2">
    <source>
        <dbReference type="Proteomes" id="UP000001988"/>
    </source>
</evidence>
<keyword evidence="2" id="KW-1185">Reference proteome</keyword>
<dbReference type="HOGENOM" id="CLU_1862993_0_0_11"/>
<evidence type="ECO:0000313" key="1">
    <source>
        <dbReference type="EMBL" id="ABQ74769.1"/>
    </source>
</evidence>
<dbReference type="KEGG" id="mra:MRA_2988"/>
<accession>A5U6W9</accession>
<protein>
    <submittedName>
        <fullName evidence="1">Uncharacterized protein</fullName>
    </submittedName>
</protein>
<dbReference type="AlphaFoldDB" id="A5U6W9"/>
<proteinExistence type="predicted"/>
<organism evidence="1 2">
    <name type="scientific">Mycobacterium tuberculosis (strain ATCC 25177 / H37Ra)</name>
    <dbReference type="NCBI Taxonomy" id="419947"/>
    <lineage>
        <taxon>Bacteria</taxon>
        <taxon>Bacillati</taxon>
        <taxon>Actinomycetota</taxon>
        <taxon>Actinomycetes</taxon>
        <taxon>Mycobacteriales</taxon>
        <taxon>Mycobacteriaceae</taxon>
        <taxon>Mycobacterium</taxon>
        <taxon>Mycobacterium tuberculosis complex</taxon>
    </lineage>
</organism>
<gene>
    <name evidence="1" type="ordered locus">MRA_2988</name>
</gene>
<name>A5U6W9_MYCTA</name>
<dbReference type="Proteomes" id="UP000001988">
    <property type="component" value="Chromosome"/>
</dbReference>
<dbReference type="EMBL" id="CP000611">
    <property type="protein sequence ID" value="ABQ74769.1"/>
    <property type="molecule type" value="Genomic_DNA"/>
</dbReference>